<evidence type="ECO:0000256" key="1">
    <source>
        <dbReference type="SAM" id="MobiDB-lite"/>
    </source>
</evidence>
<feature type="non-terminal residue" evidence="2">
    <location>
        <position position="62"/>
    </location>
</feature>
<dbReference type="AlphaFoldDB" id="A0A8K0G6L5"/>
<feature type="compositionally biased region" description="Low complexity" evidence="1">
    <location>
        <begin position="21"/>
        <end position="39"/>
    </location>
</feature>
<accession>A0A8K0G6L5</accession>
<protein>
    <submittedName>
        <fullName evidence="2">Uncharacterized protein</fullName>
    </submittedName>
</protein>
<comment type="caution">
    <text evidence="2">The sequence shown here is derived from an EMBL/GenBank/DDBJ whole genome shotgun (WGS) entry which is preliminary data.</text>
</comment>
<keyword evidence="3" id="KW-1185">Reference proteome</keyword>
<organism evidence="2 3">
    <name type="scientific">Ignelater luminosus</name>
    <name type="common">Cucubano</name>
    <name type="synonym">Pyrophorus luminosus</name>
    <dbReference type="NCBI Taxonomy" id="2038154"/>
    <lineage>
        <taxon>Eukaryota</taxon>
        <taxon>Metazoa</taxon>
        <taxon>Ecdysozoa</taxon>
        <taxon>Arthropoda</taxon>
        <taxon>Hexapoda</taxon>
        <taxon>Insecta</taxon>
        <taxon>Pterygota</taxon>
        <taxon>Neoptera</taxon>
        <taxon>Endopterygota</taxon>
        <taxon>Coleoptera</taxon>
        <taxon>Polyphaga</taxon>
        <taxon>Elateriformia</taxon>
        <taxon>Elateroidea</taxon>
        <taxon>Elateridae</taxon>
        <taxon>Agrypninae</taxon>
        <taxon>Pyrophorini</taxon>
        <taxon>Ignelater</taxon>
    </lineage>
</organism>
<evidence type="ECO:0000313" key="2">
    <source>
        <dbReference type="EMBL" id="KAF2890457.1"/>
    </source>
</evidence>
<feature type="compositionally biased region" description="Polar residues" evidence="1">
    <location>
        <begin position="1"/>
        <end position="11"/>
    </location>
</feature>
<sequence>LNLVESNLTASKENDELRHLTPSPRRFTSFTSSTLPLSSKVPHQTPQDVKPYPKVAIRKITG</sequence>
<dbReference type="Proteomes" id="UP000801492">
    <property type="component" value="Unassembled WGS sequence"/>
</dbReference>
<feature type="region of interest" description="Disordered" evidence="1">
    <location>
        <begin position="1"/>
        <end position="49"/>
    </location>
</feature>
<gene>
    <name evidence="2" type="ORF">ILUMI_15716</name>
</gene>
<name>A0A8K0G6L5_IGNLU</name>
<dbReference type="EMBL" id="VTPC01052076">
    <property type="protein sequence ID" value="KAF2890457.1"/>
    <property type="molecule type" value="Genomic_DNA"/>
</dbReference>
<evidence type="ECO:0000313" key="3">
    <source>
        <dbReference type="Proteomes" id="UP000801492"/>
    </source>
</evidence>
<proteinExistence type="predicted"/>
<reference evidence="2" key="1">
    <citation type="submission" date="2019-08" db="EMBL/GenBank/DDBJ databases">
        <title>The genome of the North American firefly Photinus pyralis.</title>
        <authorList>
            <consortium name="Photinus pyralis genome working group"/>
            <person name="Fallon T.R."/>
            <person name="Sander Lower S.E."/>
            <person name="Weng J.-K."/>
        </authorList>
    </citation>
    <scope>NUCLEOTIDE SEQUENCE</scope>
    <source>
        <strain evidence="2">TRF0915ILg1</strain>
        <tissue evidence="2">Whole body</tissue>
    </source>
</reference>
<feature type="non-terminal residue" evidence="2">
    <location>
        <position position="1"/>
    </location>
</feature>